<dbReference type="Proteomes" id="UP000053236">
    <property type="component" value="Unassembled WGS sequence"/>
</dbReference>
<proteinExistence type="predicted"/>
<gene>
    <name evidence="1" type="ORF">L915_19477</name>
</gene>
<reference evidence="1" key="1">
    <citation type="submission" date="2013-11" db="EMBL/GenBank/DDBJ databases">
        <title>The Genome Sequence of Phytophthora parasitica CJ02B3.</title>
        <authorList>
            <consortium name="The Broad Institute Genomics Platform"/>
            <person name="Russ C."/>
            <person name="Tyler B."/>
            <person name="Panabieres F."/>
            <person name="Shan W."/>
            <person name="Tripathy S."/>
            <person name="Grunwald N."/>
            <person name="Machado M."/>
            <person name="Johnson C.S."/>
            <person name="Arredondo F."/>
            <person name="Hong C."/>
            <person name="Coffey M."/>
            <person name="Young S.K."/>
            <person name="Zeng Q."/>
            <person name="Gargeya S."/>
            <person name="Fitzgerald M."/>
            <person name="Abouelleil A."/>
            <person name="Alvarado L."/>
            <person name="Chapman S.B."/>
            <person name="Gainer-Dewar J."/>
            <person name="Goldberg J."/>
            <person name="Griggs A."/>
            <person name="Gujja S."/>
            <person name="Hansen M."/>
            <person name="Howarth C."/>
            <person name="Imamovic A."/>
            <person name="Ireland A."/>
            <person name="Larimer J."/>
            <person name="McCowan C."/>
            <person name="Murphy C."/>
            <person name="Pearson M."/>
            <person name="Poon T.W."/>
            <person name="Priest M."/>
            <person name="Roberts A."/>
            <person name="Saif S."/>
            <person name="Shea T."/>
            <person name="Sykes S."/>
            <person name="Wortman J."/>
            <person name="Nusbaum C."/>
            <person name="Birren B."/>
        </authorList>
    </citation>
    <scope>NUCLEOTIDE SEQUENCE [LARGE SCALE GENOMIC DNA]</scope>
    <source>
        <strain evidence="1">CJ02B3</strain>
    </source>
</reference>
<organism evidence="1">
    <name type="scientific">Phytophthora nicotianae</name>
    <name type="common">Potato buckeye rot agent</name>
    <name type="synonym">Phytophthora parasitica</name>
    <dbReference type="NCBI Taxonomy" id="4792"/>
    <lineage>
        <taxon>Eukaryota</taxon>
        <taxon>Sar</taxon>
        <taxon>Stramenopiles</taxon>
        <taxon>Oomycota</taxon>
        <taxon>Peronosporomycetes</taxon>
        <taxon>Peronosporales</taxon>
        <taxon>Peronosporaceae</taxon>
        <taxon>Phytophthora</taxon>
    </lineage>
</organism>
<accession>W2FUJ2</accession>
<protein>
    <submittedName>
        <fullName evidence="1">Uncharacterized protein</fullName>
    </submittedName>
</protein>
<dbReference type="AlphaFoldDB" id="W2FUJ2"/>
<name>W2FUJ2_PHYNI</name>
<sequence>MGNQMDKLGRKQLFGLFRRKKLLHFIGFNTYSPV</sequence>
<evidence type="ECO:0000313" key="1">
    <source>
        <dbReference type="EMBL" id="ETK73606.1"/>
    </source>
</evidence>
<dbReference type="EMBL" id="KI689272">
    <property type="protein sequence ID" value="ETK73606.1"/>
    <property type="molecule type" value="Genomic_DNA"/>
</dbReference>